<proteinExistence type="predicted"/>
<reference evidence="1 2" key="1">
    <citation type="submission" date="2017-10" db="EMBL/GenBank/DDBJ databases">
        <title>Genome of an Actinobacterium that displays light-enhanced growth.</title>
        <authorList>
            <person name="Maresca J.A."/>
            <person name="Hempel P."/>
            <person name="Shevchenko O."/>
            <person name="Miller K.J."/>
            <person name="Hahn M.W."/>
        </authorList>
    </citation>
    <scope>NUCLEOTIDE SEQUENCE [LARGE SCALE GENOMIC DNA]</scope>
    <source>
        <strain evidence="1 2">MWH-Mo1</strain>
    </source>
</reference>
<evidence type="ECO:0000313" key="1">
    <source>
        <dbReference type="EMBL" id="AWR20880.1"/>
    </source>
</evidence>
<organism evidence="1 2">
    <name type="scientific">Aurantimicrobium photophilum</name>
    <dbReference type="NCBI Taxonomy" id="1987356"/>
    <lineage>
        <taxon>Bacteria</taxon>
        <taxon>Bacillati</taxon>
        <taxon>Actinomycetota</taxon>
        <taxon>Actinomycetes</taxon>
        <taxon>Micrococcales</taxon>
        <taxon>Microbacteriaceae</taxon>
        <taxon>Aurantimicrobium</taxon>
    </lineage>
</organism>
<evidence type="ECO:0000313" key="2">
    <source>
        <dbReference type="Proteomes" id="UP000246894"/>
    </source>
</evidence>
<gene>
    <name evidence="1" type="ORF">AURMO_00261</name>
</gene>
<protein>
    <submittedName>
        <fullName evidence="1">Uncharacterized protein</fullName>
    </submittedName>
</protein>
<accession>A0A2Z3RWG1</accession>
<name>A0A2Z3RWG1_9MICO</name>
<dbReference type="EMBL" id="CP023994">
    <property type="protein sequence ID" value="AWR20880.1"/>
    <property type="molecule type" value="Genomic_DNA"/>
</dbReference>
<sequence>MQTSNKKTLDEAIDAFQNSANARIETATLQWPEMTALLKQIGLLSRDETSSLSIKEELCISATKSWIFKLWDGPVVTSDERTGYEQLVEWLEEAIQVNGAKTTHFEQILQCVLAIGRLPHPAALFLEDWITTQDVLECSENSPRAGEPAIALICKMTNSKDSIQQWVASENLFASVETYSRLRRSSAFETIVLFGPPNRYESSRWVGSPDSDFKAQWLLTAPPATKVVLLSWPSHPRLNLDFVGPWQGFEAPKISPMDDMGDVSPLPAFEFIEKPREHLSAFDFANEIDAVSARQYELLGDEDGLWVFFDDNLGPRPRILRSDFSQTFTPATKQELKPGTHLVFRSHEVERQHLLNASELWWSEKYSEHSFTKAEEFKNALKQKVQTFLDLNGLDELKRRFGIAGLSKEYSIQLHSRIVAPDYVAPLSSENYEAVCRAVDYRAPTGSFNLLSKLRTARQQAGLGMVQELIFKLQAAAEAGELDELTELGFAKIHDDVLGELFISTIAHLSAEKALVPLSKLGRPVDKGGSLWLK</sequence>
<dbReference type="AlphaFoldDB" id="A0A2Z3RWG1"/>
<dbReference type="KEGG" id="aum:AURMO_00261"/>
<dbReference type="Proteomes" id="UP000246894">
    <property type="component" value="Chromosome"/>
</dbReference>
<dbReference type="RefSeq" id="WP_110232784.1">
    <property type="nucleotide sequence ID" value="NZ_CP023994.1"/>
</dbReference>
<keyword evidence="2" id="KW-1185">Reference proteome</keyword>